<feature type="domain" description="UBP-type" evidence="18">
    <location>
        <begin position="22"/>
        <end position="120"/>
    </location>
</feature>
<comment type="similarity">
    <text evidence="13">Belongs to the peptidase C19 family. UBP8 subfamily.</text>
</comment>
<evidence type="ECO:0000256" key="5">
    <source>
        <dbReference type="ARBA" id="ARBA00022771"/>
    </source>
</evidence>
<evidence type="ECO:0000256" key="12">
    <source>
        <dbReference type="ARBA" id="ARBA00023242"/>
    </source>
</evidence>
<accession>A0A6P8J1D7</accession>
<keyword evidence="7 15" id="KW-0378">Hydrolase</keyword>
<evidence type="ECO:0000313" key="20">
    <source>
        <dbReference type="RefSeq" id="XP_031571953.1"/>
    </source>
</evidence>
<feature type="compositionally biased region" description="Low complexity" evidence="16">
    <location>
        <begin position="323"/>
        <end position="334"/>
    </location>
</feature>
<dbReference type="Gene3D" id="3.90.70.10">
    <property type="entry name" value="Cysteine proteinases"/>
    <property type="match status" value="1"/>
</dbReference>
<keyword evidence="4" id="KW-0479">Metal-binding</keyword>
<feature type="domain" description="USP" evidence="17">
    <location>
        <begin position="159"/>
        <end position="521"/>
    </location>
</feature>
<dbReference type="PANTHER" id="PTHR21646">
    <property type="entry name" value="UBIQUITIN CARBOXYL-TERMINAL HYDROLASE"/>
    <property type="match status" value="1"/>
</dbReference>
<dbReference type="GO" id="GO:0005634">
    <property type="term" value="C:nucleus"/>
    <property type="evidence" value="ECO:0007669"/>
    <property type="project" value="UniProtKB-SubCell"/>
</dbReference>
<dbReference type="InterPro" id="IPR028889">
    <property type="entry name" value="USP"/>
</dbReference>
<evidence type="ECO:0000256" key="9">
    <source>
        <dbReference type="ARBA" id="ARBA00022833"/>
    </source>
</evidence>
<dbReference type="PROSITE" id="PS00972">
    <property type="entry name" value="USP_1"/>
    <property type="match status" value="1"/>
</dbReference>
<dbReference type="Pfam" id="PF00443">
    <property type="entry name" value="UCH"/>
    <property type="match status" value="1"/>
</dbReference>
<name>A0A6P8J1D7_ACTTE</name>
<proteinExistence type="inferred from homology"/>
<evidence type="ECO:0000256" key="3">
    <source>
        <dbReference type="ARBA" id="ARBA00022670"/>
    </source>
</evidence>
<dbReference type="KEGG" id="aten:116306061"/>
<dbReference type="InParanoid" id="A0A6P8J1D7"/>
<dbReference type="OrthoDB" id="47475at2759"/>
<evidence type="ECO:0000256" key="10">
    <source>
        <dbReference type="ARBA" id="ARBA00023015"/>
    </source>
</evidence>
<feature type="region of interest" description="Disordered" evidence="16">
    <location>
        <begin position="320"/>
        <end position="355"/>
    </location>
</feature>
<dbReference type="PANTHER" id="PTHR21646:SF33">
    <property type="entry name" value="UBIQUITIN CARBOXYL-TERMINAL HYDROLASE 22"/>
    <property type="match status" value="1"/>
</dbReference>
<dbReference type="InterPro" id="IPR018200">
    <property type="entry name" value="USP_CS"/>
</dbReference>
<evidence type="ECO:0000256" key="14">
    <source>
        <dbReference type="PROSITE-ProRule" id="PRU00502"/>
    </source>
</evidence>
<keyword evidence="3 15" id="KW-0645">Protease</keyword>
<keyword evidence="9" id="KW-0862">Zinc</keyword>
<keyword evidence="8 15" id="KW-0788">Thiol protease</keyword>
<keyword evidence="11" id="KW-0804">Transcription</keyword>
<evidence type="ECO:0000259" key="17">
    <source>
        <dbReference type="PROSITE" id="PS50235"/>
    </source>
</evidence>
<sequence length="526" mass="60150">MVSCVHVSRFKQANGIKTYRKIHSRFVSCISREDRKRKATSCNCHACGTYSSRLHSCLSCVYFGCYTGSRHIQQHARTSGHSLAIDLNHGSVYCFICGDYKYDKDFEKIGREENRRAWRRLTNGHVRYHMWQPTKSDAKLLRDNPQRIKITTNSTIGLRGLINLGNTCFMNCIVQALTHTPLLRDYFLSDQHICKGDSDNCLVCEMASLFQEFYSGQKMPHSPFKLLHLVWTHARHLAGYEQQDAHEFFIAALDVLHNYCKDDAPDKNTLKPNNHNQCNCIIDRIFTGGLQSDVTCQVCNSVSTTVDPFWDISLDLGHGEQGNGRNSSGASAASTPDPAYSGEDSNGQTPERTHLDESFVPKSLIECLRRFTRPERLGSEAKIKCNKCQSYQESTKQLSMKKLPIVVCFHLKRFEHSKKSKKISTYIPFPQELDMTPFTSLRLGQNVDISTISHQNQCLSYNSKYLLFAVVNHSGTLEVGHYTAFIRQQHEWFKCDDAWITKASIDDVLQSEGYLLFYHKKVLEYE</sequence>
<evidence type="ECO:0000256" key="13">
    <source>
        <dbReference type="ARBA" id="ARBA00038490"/>
    </source>
</evidence>
<dbReference type="InterPro" id="IPR013083">
    <property type="entry name" value="Znf_RING/FYVE/PHD"/>
</dbReference>
<dbReference type="InterPro" id="IPR001607">
    <property type="entry name" value="Znf_UBP"/>
</dbReference>
<keyword evidence="6 15" id="KW-0833">Ubl conjugation pathway</keyword>
<dbReference type="Gene3D" id="3.30.40.10">
    <property type="entry name" value="Zinc/RING finger domain, C3HC4 (zinc finger)"/>
    <property type="match status" value="1"/>
</dbReference>
<dbReference type="FunCoup" id="A0A6P8J1D7">
    <property type="interactions" value="2012"/>
</dbReference>
<reference evidence="20" key="1">
    <citation type="submission" date="2025-08" db="UniProtKB">
        <authorList>
            <consortium name="RefSeq"/>
        </authorList>
    </citation>
    <scope>IDENTIFICATION</scope>
    <source>
        <tissue evidence="20">Tentacle</tissue>
    </source>
</reference>
<dbReference type="RefSeq" id="XP_031571953.1">
    <property type="nucleotide sequence ID" value="XM_031716093.1"/>
</dbReference>
<dbReference type="EC" id="3.4.19.12" evidence="15"/>
<comment type="subcellular location">
    <subcellularLocation>
        <location evidence="2">Nucleus</location>
    </subcellularLocation>
</comment>
<gene>
    <name evidence="20" type="primary">LOC116306061</name>
</gene>
<evidence type="ECO:0000256" key="1">
    <source>
        <dbReference type="ARBA" id="ARBA00000707"/>
    </source>
</evidence>
<evidence type="ECO:0000256" key="7">
    <source>
        <dbReference type="ARBA" id="ARBA00022801"/>
    </source>
</evidence>
<evidence type="ECO:0000256" key="8">
    <source>
        <dbReference type="ARBA" id="ARBA00022807"/>
    </source>
</evidence>
<keyword evidence="5 14" id="KW-0863">Zinc-finger</keyword>
<dbReference type="SUPFAM" id="SSF57850">
    <property type="entry name" value="RING/U-box"/>
    <property type="match status" value="1"/>
</dbReference>
<dbReference type="InterPro" id="IPR001394">
    <property type="entry name" value="Peptidase_C19_UCH"/>
</dbReference>
<dbReference type="GeneID" id="116306061"/>
<dbReference type="InterPro" id="IPR050185">
    <property type="entry name" value="Ub_carboxyl-term_hydrolase"/>
</dbReference>
<dbReference type="GO" id="GO:0006508">
    <property type="term" value="P:proteolysis"/>
    <property type="evidence" value="ECO:0007669"/>
    <property type="project" value="UniProtKB-KW"/>
</dbReference>
<dbReference type="GO" id="GO:0004843">
    <property type="term" value="F:cysteine-type deubiquitinase activity"/>
    <property type="evidence" value="ECO:0007669"/>
    <property type="project" value="UniProtKB-UniRule"/>
</dbReference>
<comment type="catalytic activity">
    <reaction evidence="1 15">
        <text>Thiol-dependent hydrolysis of ester, thioester, amide, peptide and isopeptide bonds formed by the C-terminal Gly of ubiquitin (a 76-residue protein attached to proteins as an intracellular targeting signal).</text>
        <dbReference type="EC" id="3.4.19.12"/>
    </reaction>
</comment>
<evidence type="ECO:0000256" key="4">
    <source>
        <dbReference type="ARBA" id="ARBA00022723"/>
    </source>
</evidence>
<dbReference type="Pfam" id="PF02148">
    <property type="entry name" value="zf-UBP"/>
    <property type="match status" value="1"/>
</dbReference>
<protein>
    <recommendedName>
        <fullName evidence="15">Ubiquitin carboxyl-terminal hydrolase</fullName>
        <ecNumber evidence="15">3.4.19.12</ecNumber>
    </recommendedName>
</protein>
<dbReference type="SUPFAM" id="SSF54001">
    <property type="entry name" value="Cysteine proteinases"/>
    <property type="match status" value="1"/>
</dbReference>
<organism evidence="19 20">
    <name type="scientific">Actinia tenebrosa</name>
    <name type="common">Australian red waratah sea anemone</name>
    <dbReference type="NCBI Taxonomy" id="6105"/>
    <lineage>
        <taxon>Eukaryota</taxon>
        <taxon>Metazoa</taxon>
        <taxon>Cnidaria</taxon>
        <taxon>Anthozoa</taxon>
        <taxon>Hexacorallia</taxon>
        <taxon>Actiniaria</taxon>
        <taxon>Actiniidae</taxon>
        <taxon>Actinia</taxon>
    </lineage>
</organism>
<evidence type="ECO:0000259" key="18">
    <source>
        <dbReference type="PROSITE" id="PS50271"/>
    </source>
</evidence>
<dbReference type="Proteomes" id="UP000515163">
    <property type="component" value="Unplaced"/>
</dbReference>
<dbReference type="PROSITE" id="PS50235">
    <property type="entry name" value="USP_3"/>
    <property type="match status" value="1"/>
</dbReference>
<dbReference type="InterPro" id="IPR038765">
    <property type="entry name" value="Papain-like_cys_pep_sf"/>
</dbReference>
<dbReference type="PROSITE" id="PS50271">
    <property type="entry name" value="ZF_UBP"/>
    <property type="match status" value="1"/>
</dbReference>
<evidence type="ECO:0000256" key="15">
    <source>
        <dbReference type="RuleBase" id="RU366025"/>
    </source>
</evidence>
<evidence type="ECO:0000313" key="19">
    <source>
        <dbReference type="Proteomes" id="UP000515163"/>
    </source>
</evidence>
<dbReference type="PROSITE" id="PS00973">
    <property type="entry name" value="USP_2"/>
    <property type="match status" value="1"/>
</dbReference>
<keyword evidence="19" id="KW-1185">Reference proteome</keyword>
<evidence type="ECO:0000256" key="11">
    <source>
        <dbReference type="ARBA" id="ARBA00023163"/>
    </source>
</evidence>
<dbReference type="GO" id="GO:0008270">
    <property type="term" value="F:zinc ion binding"/>
    <property type="evidence" value="ECO:0007669"/>
    <property type="project" value="UniProtKB-KW"/>
</dbReference>
<evidence type="ECO:0000256" key="6">
    <source>
        <dbReference type="ARBA" id="ARBA00022786"/>
    </source>
</evidence>
<keyword evidence="10" id="KW-0805">Transcription regulation</keyword>
<dbReference type="GO" id="GO:0016579">
    <property type="term" value="P:protein deubiquitination"/>
    <property type="evidence" value="ECO:0007669"/>
    <property type="project" value="InterPro"/>
</dbReference>
<keyword evidence="12" id="KW-0539">Nucleus</keyword>
<evidence type="ECO:0000256" key="16">
    <source>
        <dbReference type="SAM" id="MobiDB-lite"/>
    </source>
</evidence>
<dbReference type="CDD" id="cd02660">
    <property type="entry name" value="Peptidase_C19D"/>
    <property type="match status" value="1"/>
</dbReference>
<dbReference type="AlphaFoldDB" id="A0A6P8J1D7"/>
<evidence type="ECO:0000256" key="2">
    <source>
        <dbReference type="ARBA" id="ARBA00004123"/>
    </source>
</evidence>